<dbReference type="AlphaFoldDB" id="A0AAD4R5V8"/>
<evidence type="ECO:0000256" key="1">
    <source>
        <dbReference type="SAM" id="Phobius"/>
    </source>
</evidence>
<comment type="caution">
    <text evidence="2">The sequence shown here is derived from an EMBL/GenBank/DDBJ whole genome shotgun (WGS) entry which is preliminary data.</text>
</comment>
<reference evidence="2" key="1">
    <citation type="submission" date="2022-01" db="EMBL/GenBank/DDBJ databases">
        <title>Genome Sequence Resource for Two Populations of Ditylenchus destructor, the Migratory Endoparasitic Phytonematode.</title>
        <authorList>
            <person name="Zhang H."/>
            <person name="Lin R."/>
            <person name="Xie B."/>
        </authorList>
    </citation>
    <scope>NUCLEOTIDE SEQUENCE</scope>
    <source>
        <strain evidence="2">BazhouSP</strain>
    </source>
</reference>
<evidence type="ECO:0000313" key="3">
    <source>
        <dbReference type="Proteomes" id="UP001201812"/>
    </source>
</evidence>
<protein>
    <submittedName>
        <fullName evidence="2">Uncharacterized protein</fullName>
    </submittedName>
</protein>
<keyword evidence="3" id="KW-1185">Reference proteome</keyword>
<evidence type="ECO:0000313" key="2">
    <source>
        <dbReference type="EMBL" id="KAI1718188.1"/>
    </source>
</evidence>
<feature type="transmembrane region" description="Helical" evidence="1">
    <location>
        <begin position="144"/>
        <end position="165"/>
    </location>
</feature>
<feature type="transmembrane region" description="Helical" evidence="1">
    <location>
        <begin position="17"/>
        <end position="40"/>
    </location>
</feature>
<organism evidence="2 3">
    <name type="scientific">Ditylenchus destructor</name>
    <dbReference type="NCBI Taxonomy" id="166010"/>
    <lineage>
        <taxon>Eukaryota</taxon>
        <taxon>Metazoa</taxon>
        <taxon>Ecdysozoa</taxon>
        <taxon>Nematoda</taxon>
        <taxon>Chromadorea</taxon>
        <taxon>Rhabditida</taxon>
        <taxon>Tylenchina</taxon>
        <taxon>Tylenchomorpha</taxon>
        <taxon>Sphaerularioidea</taxon>
        <taxon>Anguinidae</taxon>
        <taxon>Anguininae</taxon>
        <taxon>Ditylenchus</taxon>
    </lineage>
</organism>
<keyword evidence="1" id="KW-1133">Transmembrane helix</keyword>
<accession>A0AAD4R5V8</accession>
<dbReference type="EMBL" id="JAKKPZ010000008">
    <property type="protein sequence ID" value="KAI1718188.1"/>
    <property type="molecule type" value="Genomic_DNA"/>
</dbReference>
<keyword evidence="1" id="KW-0812">Transmembrane</keyword>
<feature type="transmembrane region" description="Helical" evidence="1">
    <location>
        <begin position="46"/>
        <end position="66"/>
    </location>
</feature>
<proteinExistence type="predicted"/>
<dbReference type="Proteomes" id="UP001201812">
    <property type="component" value="Unassembled WGS sequence"/>
</dbReference>
<name>A0AAD4R5V8_9BILA</name>
<keyword evidence="1" id="KW-0472">Membrane</keyword>
<gene>
    <name evidence="2" type="ORF">DdX_06605</name>
</gene>
<feature type="transmembrane region" description="Helical" evidence="1">
    <location>
        <begin position="78"/>
        <end position="105"/>
    </location>
</feature>
<sequence>MFPVVDIDGKLIESKKFLWGLPVMNYLELVAVVGIITSVLDGLLDMSTGLGFPLLQIFETTAYFIVIRTEDQTSSWYVLSMLFVGVGIILRIVLHIAVFGLPALLESQDKLKSRLHGESAFRFFIPSGTTVVTDDVVLDVRRNLIFLVVRSIVVVVVACCLFTFIERARELTKYRKRDQEPA</sequence>